<comment type="function">
    <text evidence="4">Carrier of the growing fatty acid chain in fatty acid biosynthesis.</text>
</comment>
<proteinExistence type="inferred from homology"/>
<dbReference type="Proteomes" id="UP001162131">
    <property type="component" value="Unassembled WGS sequence"/>
</dbReference>
<keyword evidence="4" id="KW-0444">Lipid biosynthesis</keyword>
<name>A0AAU9JZS6_9CILI</name>
<organism evidence="6 7">
    <name type="scientific">Blepharisma stoltei</name>
    <dbReference type="NCBI Taxonomy" id="1481888"/>
    <lineage>
        <taxon>Eukaryota</taxon>
        <taxon>Sar</taxon>
        <taxon>Alveolata</taxon>
        <taxon>Ciliophora</taxon>
        <taxon>Postciliodesmatophora</taxon>
        <taxon>Heterotrichea</taxon>
        <taxon>Heterotrichida</taxon>
        <taxon>Blepharismidae</taxon>
        <taxon>Blepharisma</taxon>
    </lineage>
</organism>
<evidence type="ECO:0000259" key="5">
    <source>
        <dbReference type="PROSITE" id="PS50075"/>
    </source>
</evidence>
<dbReference type="GO" id="GO:0000036">
    <property type="term" value="F:acyl carrier activity"/>
    <property type="evidence" value="ECO:0007669"/>
    <property type="project" value="TreeGrafter"/>
</dbReference>
<dbReference type="AlphaFoldDB" id="A0AAU9JZS6"/>
<protein>
    <recommendedName>
        <fullName evidence="4">Acyl carrier protein</fullName>
    </recommendedName>
</protein>
<keyword evidence="4" id="KW-0443">Lipid metabolism</keyword>
<keyword evidence="4" id="KW-0275">Fatty acid biosynthesis</keyword>
<evidence type="ECO:0000256" key="3">
    <source>
        <dbReference type="ARBA" id="ARBA00022553"/>
    </source>
</evidence>
<reference evidence="6" key="1">
    <citation type="submission" date="2021-09" db="EMBL/GenBank/DDBJ databases">
        <authorList>
            <consortium name="AG Swart"/>
            <person name="Singh M."/>
            <person name="Singh A."/>
            <person name="Seah K."/>
            <person name="Emmerich C."/>
        </authorList>
    </citation>
    <scope>NUCLEOTIDE SEQUENCE</scope>
    <source>
        <strain evidence="6">ATCC30299</strain>
    </source>
</reference>
<dbReference type="PANTHER" id="PTHR20863">
    <property type="entry name" value="ACYL CARRIER PROTEIN"/>
    <property type="match status" value="1"/>
</dbReference>
<dbReference type="InterPro" id="IPR009081">
    <property type="entry name" value="PP-bd_ACP"/>
</dbReference>
<evidence type="ECO:0000256" key="1">
    <source>
        <dbReference type="ARBA" id="ARBA00010930"/>
    </source>
</evidence>
<dbReference type="GO" id="GO:0000035">
    <property type="term" value="F:acyl binding"/>
    <property type="evidence" value="ECO:0007669"/>
    <property type="project" value="TreeGrafter"/>
</dbReference>
<dbReference type="Pfam" id="PF00550">
    <property type="entry name" value="PP-binding"/>
    <property type="match status" value="1"/>
</dbReference>
<comment type="similarity">
    <text evidence="1">Belongs to the acyl carrier protein (ACP) family.</text>
</comment>
<sequence>MWRGIRLLSAPFRANYMLKPFPAAFSIRAFSASQSSVEVAIIDRLKETEGIKIDKLSPKSSFKEIGLDSLAQIELFSYLEEKFDVTLNDDDTEGVKGVNDLVRIILGKFK</sequence>
<evidence type="ECO:0000313" key="7">
    <source>
        <dbReference type="Proteomes" id="UP001162131"/>
    </source>
</evidence>
<comment type="caution">
    <text evidence="6">The sequence shown here is derived from an EMBL/GenBank/DDBJ whole genome shotgun (WGS) entry which is preliminary data.</text>
</comment>
<evidence type="ECO:0000256" key="4">
    <source>
        <dbReference type="RuleBase" id="RU000722"/>
    </source>
</evidence>
<dbReference type="InterPro" id="IPR003231">
    <property type="entry name" value="ACP"/>
</dbReference>
<dbReference type="EMBL" id="CAJZBQ010000053">
    <property type="protein sequence ID" value="CAG9331131.1"/>
    <property type="molecule type" value="Genomic_DNA"/>
</dbReference>
<dbReference type="InterPro" id="IPR036736">
    <property type="entry name" value="ACP-like_sf"/>
</dbReference>
<keyword evidence="3" id="KW-0597">Phosphoprotein</keyword>
<dbReference type="SUPFAM" id="SSF47336">
    <property type="entry name" value="ACP-like"/>
    <property type="match status" value="1"/>
</dbReference>
<keyword evidence="2 4" id="KW-0596">Phosphopantetheine</keyword>
<gene>
    <name evidence="6" type="ORF">BSTOLATCC_MIC53210</name>
</gene>
<accession>A0AAU9JZS6</accession>
<dbReference type="Gene3D" id="1.10.1200.10">
    <property type="entry name" value="ACP-like"/>
    <property type="match status" value="1"/>
</dbReference>
<evidence type="ECO:0000313" key="6">
    <source>
        <dbReference type="EMBL" id="CAG9331131.1"/>
    </source>
</evidence>
<feature type="domain" description="Carrier" evidence="5">
    <location>
        <begin position="32"/>
        <end position="109"/>
    </location>
</feature>
<keyword evidence="7" id="KW-1185">Reference proteome</keyword>
<evidence type="ECO:0000256" key="2">
    <source>
        <dbReference type="ARBA" id="ARBA00022450"/>
    </source>
</evidence>
<keyword evidence="4" id="KW-0276">Fatty acid metabolism</keyword>
<dbReference type="PROSITE" id="PS50075">
    <property type="entry name" value="CARRIER"/>
    <property type="match status" value="1"/>
</dbReference>
<dbReference type="PANTHER" id="PTHR20863:SF76">
    <property type="entry name" value="CARRIER DOMAIN-CONTAINING PROTEIN"/>
    <property type="match status" value="1"/>
</dbReference>